<name>A0AAV3U370_9ALTE</name>
<accession>A0AAV3U370</accession>
<evidence type="ECO:0000256" key="7">
    <source>
        <dbReference type="SAM" id="Phobius"/>
    </source>
</evidence>
<evidence type="ECO:0000256" key="5">
    <source>
        <dbReference type="ARBA" id="ARBA00022989"/>
    </source>
</evidence>
<feature type="transmembrane region" description="Helical" evidence="7">
    <location>
        <begin position="271"/>
        <end position="291"/>
    </location>
</feature>
<evidence type="ECO:0000256" key="6">
    <source>
        <dbReference type="ARBA" id="ARBA00023136"/>
    </source>
</evidence>
<dbReference type="RefSeq" id="WP_345420943.1">
    <property type="nucleotide sequence ID" value="NZ_AP031496.1"/>
</dbReference>
<comment type="similarity">
    <text evidence="2">Belongs to the peptidase S54 family.</text>
</comment>
<evidence type="ECO:0000256" key="1">
    <source>
        <dbReference type="ARBA" id="ARBA00004141"/>
    </source>
</evidence>
<dbReference type="SUPFAM" id="SSF144091">
    <property type="entry name" value="Rhomboid-like"/>
    <property type="match status" value="1"/>
</dbReference>
<feature type="domain" description="Peptidase S54 rhomboid" evidence="8">
    <location>
        <begin position="142"/>
        <end position="290"/>
    </location>
</feature>
<proteinExistence type="inferred from homology"/>
<sequence>MVILPTEKKIDWSRPPVVVFTLLLINLLVFLWQQSNDANVYQTAIEFYSESSLPEQEWQPYVDFRIRGGDIDEPTLQEEREYLFLDLVFDPKFDEFLQETTPYYAANDATRYEWITERAELRRQVNLLSAKAYGLATHQVSVINLITYQFLHGDWMHLLGNMIFLLVCGFAVEASLGGRRFLLFYLLGGAGGGALFQLSQMNNDEIDYLVGASGSISAVMAMYVTLFRLHKIEFFYWLFVFVGYFRAPALLLLPLYIALEAVKWFITPESNIAYSAHIGGFVTGAALVALAQRFMTQSIDDDYIEQRQDEDLERKALDRVYRAIAEYEFEKALTQLELLLAKSEAKQRAQLLRVKLNLVNALGNQQKTDFLVHCIDQNQYFDGLDSAIHHWWSQLSDAEQQAIDNHQRVKIGLRLMDLDQYKASESILYQLVDSHYKQPMVAKLARRLAHFYERQGIVSRTTTMTELADSLMHSGMHDSRTQL</sequence>
<dbReference type="GO" id="GO:0006508">
    <property type="term" value="P:proteolysis"/>
    <property type="evidence" value="ECO:0007669"/>
    <property type="project" value="UniProtKB-KW"/>
</dbReference>
<dbReference type="EMBL" id="BAABLX010000012">
    <property type="protein sequence ID" value="GAA4941362.1"/>
    <property type="molecule type" value="Genomic_DNA"/>
</dbReference>
<feature type="transmembrane region" description="Helical" evidence="7">
    <location>
        <begin position="12"/>
        <end position="32"/>
    </location>
</feature>
<gene>
    <name evidence="9" type="ORF">GCM10025791_19750</name>
</gene>
<dbReference type="Pfam" id="PF01694">
    <property type="entry name" value="Rhomboid"/>
    <property type="match status" value="1"/>
</dbReference>
<protein>
    <submittedName>
        <fullName evidence="9">Rhomboid family intramembrane serine protease</fullName>
    </submittedName>
</protein>
<feature type="transmembrane region" description="Helical" evidence="7">
    <location>
        <begin position="157"/>
        <end position="174"/>
    </location>
</feature>
<keyword evidence="5 7" id="KW-1133">Transmembrane helix</keyword>
<feature type="transmembrane region" description="Helical" evidence="7">
    <location>
        <begin position="181"/>
        <end position="200"/>
    </location>
</feature>
<evidence type="ECO:0000256" key="2">
    <source>
        <dbReference type="ARBA" id="ARBA00009045"/>
    </source>
</evidence>
<organism evidence="9 10">
    <name type="scientific">Halioxenophilus aromaticivorans</name>
    <dbReference type="NCBI Taxonomy" id="1306992"/>
    <lineage>
        <taxon>Bacteria</taxon>
        <taxon>Pseudomonadati</taxon>
        <taxon>Pseudomonadota</taxon>
        <taxon>Gammaproteobacteria</taxon>
        <taxon>Alteromonadales</taxon>
        <taxon>Alteromonadaceae</taxon>
        <taxon>Halioxenophilus</taxon>
    </lineage>
</organism>
<dbReference type="InterPro" id="IPR035952">
    <property type="entry name" value="Rhomboid-like_sf"/>
</dbReference>
<feature type="transmembrane region" description="Helical" evidence="7">
    <location>
        <begin position="206"/>
        <end position="227"/>
    </location>
</feature>
<keyword evidence="6 7" id="KW-0472">Membrane</keyword>
<dbReference type="GO" id="GO:0004252">
    <property type="term" value="F:serine-type endopeptidase activity"/>
    <property type="evidence" value="ECO:0007669"/>
    <property type="project" value="InterPro"/>
</dbReference>
<evidence type="ECO:0000256" key="3">
    <source>
        <dbReference type="ARBA" id="ARBA00022692"/>
    </source>
</evidence>
<dbReference type="PANTHER" id="PTHR43731:SF14">
    <property type="entry name" value="PRESENILIN-ASSOCIATED RHOMBOID-LIKE PROTEIN, MITOCHONDRIAL"/>
    <property type="match status" value="1"/>
</dbReference>
<keyword evidence="3 7" id="KW-0812">Transmembrane</keyword>
<evidence type="ECO:0000256" key="4">
    <source>
        <dbReference type="ARBA" id="ARBA00022801"/>
    </source>
</evidence>
<dbReference type="GO" id="GO:0016020">
    <property type="term" value="C:membrane"/>
    <property type="evidence" value="ECO:0007669"/>
    <property type="project" value="UniProtKB-SubCell"/>
</dbReference>
<dbReference type="AlphaFoldDB" id="A0AAV3U370"/>
<evidence type="ECO:0000313" key="9">
    <source>
        <dbReference type="EMBL" id="GAA4941362.1"/>
    </source>
</evidence>
<dbReference type="InterPro" id="IPR050925">
    <property type="entry name" value="Rhomboid_protease_S54"/>
</dbReference>
<dbReference type="PANTHER" id="PTHR43731">
    <property type="entry name" value="RHOMBOID PROTEASE"/>
    <property type="match status" value="1"/>
</dbReference>
<keyword evidence="10" id="KW-1185">Reference proteome</keyword>
<keyword evidence="4" id="KW-0378">Hydrolase</keyword>
<evidence type="ECO:0000259" key="8">
    <source>
        <dbReference type="Pfam" id="PF01694"/>
    </source>
</evidence>
<comment type="caution">
    <text evidence="9">The sequence shown here is derived from an EMBL/GenBank/DDBJ whole genome shotgun (WGS) entry which is preliminary data.</text>
</comment>
<reference evidence="10" key="1">
    <citation type="journal article" date="2019" name="Int. J. Syst. Evol. Microbiol.">
        <title>The Global Catalogue of Microorganisms (GCM) 10K type strain sequencing project: providing services to taxonomists for standard genome sequencing and annotation.</title>
        <authorList>
            <consortium name="The Broad Institute Genomics Platform"/>
            <consortium name="The Broad Institute Genome Sequencing Center for Infectious Disease"/>
            <person name="Wu L."/>
            <person name="Ma J."/>
        </authorList>
    </citation>
    <scope>NUCLEOTIDE SEQUENCE [LARGE SCALE GENOMIC DNA]</scope>
    <source>
        <strain evidence="10">JCM 19134</strain>
    </source>
</reference>
<feature type="transmembrane region" description="Helical" evidence="7">
    <location>
        <begin position="234"/>
        <end position="259"/>
    </location>
</feature>
<comment type="subcellular location">
    <subcellularLocation>
        <location evidence="1">Membrane</location>
        <topology evidence="1">Multi-pass membrane protein</topology>
    </subcellularLocation>
</comment>
<evidence type="ECO:0000313" key="10">
    <source>
        <dbReference type="Proteomes" id="UP001409585"/>
    </source>
</evidence>
<keyword evidence="9" id="KW-0645">Protease</keyword>
<dbReference type="Proteomes" id="UP001409585">
    <property type="component" value="Unassembled WGS sequence"/>
</dbReference>
<feature type="transmembrane region" description="Helical" evidence="7">
    <location>
        <begin position="132"/>
        <end position="151"/>
    </location>
</feature>
<dbReference type="InterPro" id="IPR022764">
    <property type="entry name" value="Peptidase_S54_rhomboid_dom"/>
</dbReference>
<dbReference type="Gene3D" id="1.20.1540.10">
    <property type="entry name" value="Rhomboid-like"/>
    <property type="match status" value="1"/>
</dbReference>